<feature type="compositionally biased region" description="Low complexity" evidence="9">
    <location>
        <begin position="341"/>
        <end position="351"/>
    </location>
</feature>
<evidence type="ECO:0000256" key="3">
    <source>
        <dbReference type="ARBA" id="ARBA00007895"/>
    </source>
</evidence>
<keyword evidence="5" id="KW-0963">Cytoplasm</keyword>
<evidence type="ECO:0000313" key="13">
    <source>
        <dbReference type="Proteomes" id="UP000736335"/>
    </source>
</evidence>
<keyword evidence="4" id="KW-0813">Transport</keyword>
<evidence type="ECO:0000259" key="10">
    <source>
        <dbReference type="Pfam" id="PF04652"/>
    </source>
</evidence>
<evidence type="ECO:0000256" key="6">
    <source>
        <dbReference type="ARBA" id="ARBA00022753"/>
    </source>
</evidence>
<dbReference type="Pfam" id="PF18097">
    <property type="entry name" value="Vta1_C"/>
    <property type="match status" value="1"/>
</dbReference>
<evidence type="ECO:0000259" key="11">
    <source>
        <dbReference type="Pfam" id="PF18097"/>
    </source>
</evidence>
<comment type="subcellular location">
    <subcellularLocation>
        <location evidence="2">Cytoplasm</location>
    </subcellularLocation>
    <subcellularLocation>
        <location evidence="1">Endosome membrane</location>
        <topology evidence="1">Peripheral membrane protein</topology>
    </subcellularLocation>
</comment>
<dbReference type="OrthoDB" id="391137at2759"/>
<reference evidence="12" key="2">
    <citation type="submission" date="2020-11" db="EMBL/GenBank/DDBJ databases">
        <authorList>
            <consortium name="DOE Joint Genome Institute"/>
            <person name="Kuo A."/>
            <person name="Miyauchi S."/>
            <person name="Kiss E."/>
            <person name="Drula E."/>
            <person name="Kohler A."/>
            <person name="Sanchez-Garcia M."/>
            <person name="Andreopoulos B."/>
            <person name="Barry K.W."/>
            <person name="Bonito G."/>
            <person name="Buee M."/>
            <person name="Carver A."/>
            <person name="Chen C."/>
            <person name="Cichocki N."/>
            <person name="Clum A."/>
            <person name="Culley D."/>
            <person name="Crous P.W."/>
            <person name="Fauchery L."/>
            <person name="Girlanda M."/>
            <person name="Hayes R."/>
            <person name="Keri Z."/>
            <person name="Labutti K."/>
            <person name="Lipzen A."/>
            <person name="Lombard V."/>
            <person name="Magnuson J."/>
            <person name="Maillard F."/>
            <person name="Morin E."/>
            <person name="Murat C."/>
            <person name="Nolan M."/>
            <person name="Ohm R."/>
            <person name="Pangilinan J."/>
            <person name="Pereira M."/>
            <person name="Perotto S."/>
            <person name="Peter M."/>
            <person name="Riley R."/>
            <person name="Sitrit Y."/>
            <person name="Stielow B."/>
            <person name="Szollosi G."/>
            <person name="Zifcakova L."/>
            <person name="Stursova M."/>
            <person name="Spatafora J.W."/>
            <person name="Tedersoo L."/>
            <person name="Vaario L.-M."/>
            <person name="Yamada A."/>
            <person name="Yan M."/>
            <person name="Wang P."/>
            <person name="Xu J."/>
            <person name="Bruns T."/>
            <person name="Baldrian P."/>
            <person name="Vilgalys R."/>
            <person name="Henrissat B."/>
            <person name="Grigoriev I.V."/>
            <person name="Hibbett D."/>
            <person name="Nagy L.G."/>
            <person name="Martin F.M."/>
        </authorList>
    </citation>
    <scope>NUCLEOTIDE SEQUENCE</scope>
    <source>
        <strain evidence="12">UH-Tt-Lm1</strain>
    </source>
</reference>
<evidence type="ECO:0000256" key="2">
    <source>
        <dbReference type="ARBA" id="ARBA00004496"/>
    </source>
</evidence>
<feature type="compositionally biased region" description="Polar residues" evidence="9">
    <location>
        <begin position="203"/>
        <end position="217"/>
    </location>
</feature>
<dbReference type="PANTHER" id="PTHR46009:SF1">
    <property type="entry name" value="VACUOLAR PROTEIN SORTING-ASSOCIATED PROTEIN VTA1 HOMOLOG"/>
    <property type="match status" value="1"/>
</dbReference>
<reference evidence="12" key="1">
    <citation type="journal article" date="2020" name="Nat. Commun.">
        <title>Large-scale genome sequencing of mycorrhizal fungi provides insights into the early evolution of symbiotic traits.</title>
        <authorList>
            <person name="Miyauchi S."/>
            <person name="Kiss E."/>
            <person name="Kuo A."/>
            <person name="Drula E."/>
            <person name="Kohler A."/>
            <person name="Sanchez-Garcia M."/>
            <person name="Morin E."/>
            <person name="Andreopoulos B."/>
            <person name="Barry K.W."/>
            <person name="Bonito G."/>
            <person name="Buee M."/>
            <person name="Carver A."/>
            <person name="Chen C."/>
            <person name="Cichocki N."/>
            <person name="Clum A."/>
            <person name="Culley D."/>
            <person name="Crous P.W."/>
            <person name="Fauchery L."/>
            <person name="Girlanda M."/>
            <person name="Hayes R.D."/>
            <person name="Keri Z."/>
            <person name="LaButti K."/>
            <person name="Lipzen A."/>
            <person name="Lombard V."/>
            <person name="Magnuson J."/>
            <person name="Maillard F."/>
            <person name="Murat C."/>
            <person name="Nolan M."/>
            <person name="Ohm R.A."/>
            <person name="Pangilinan J."/>
            <person name="Pereira M.F."/>
            <person name="Perotto S."/>
            <person name="Peter M."/>
            <person name="Pfister S."/>
            <person name="Riley R."/>
            <person name="Sitrit Y."/>
            <person name="Stielow J.B."/>
            <person name="Szollosi G."/>
            <person name="Zifcakova L."/>
            <person name="Stursova M."/>
            <person name="Spatafora J.W."/>
            <person name="Tedersoo L."/>
            <person name="Vaario L.M."/>
            <person name="Yamada A."/>
            <person name="Yan M."/>
            <person name="Wang P."/>
            <person name="Xu J."/>
            <person name="Bruns T."/>
            <person name="Baldrian P."/>
            <person name="Vilgalys R."/>
            <person name="Dunand C."/>
            <person name="Henrissat B."/>
            <person name="Grigoriev I.V."/>
            <person name="Hibbett D."/>
            <person name="Nagy L.G."/>
            <person name="Martin F.M."/>
        </authorList>
    </citation>
    <scope>NUCLEOTIDE SEQUENCE</scope>
    <source>
        <strain evidence="12">UH-Tt-Lm1</strain>
    </source>
</reference>
<feature type="domain" description="Vta1 C-terminal" evidence="11">
    <location>
        <begin position="387"/>
        <end position="422"/>
    </location>
</feature>
<dbReference type="Pfam" id="PF04652">
    <property type="entry name" value="Vta1"/>
    <property type="match status" value="1"/>
</dbReference>
<evidence type="ECO:0000256" key="5">
    <source>
        <dbReference type="ARBA" id="ARBA00022490"/>
    </source>
</evidence>
<accession>A0A9P6HIE0</accession>
<gene>
    <name evidence="12" type="ORF">BJ322DRAFT_1004185</name>
</gene>
<dbReference type="Gene3D" id="1.20.5.420">
    <property type="entry name" value="Immunoglobulin FC, subunit C"/>
    <property type="match status" value="1"/>
</dbReference>
<dbReference type="InterPro" id="IPR023175">
    <property type="entry name" value="Vta1/CALS_N_sf"/>
</dbReference>
<dbReference type="GO" id="GO:0032511">
    <property type="term" value="P:late endosome to vacuole transport via multivesicular body sorting pathway"/>
    <property type="evidence" value="ECO:0007669"/>
    <property type="project" value="InterPro"/>
</dbReference>
<dbReference type="GO" id="GO:0010008">
    <property type="term" value="C:endosome membrane"/>
    <property type="evidence" value="ECO:0007669"/>
    <property type="project" value="UniProtKB-SubCell"/>
</dbReference>
<dbReference type="PANTHER" id="PTHR46009">
    <property type="entry name" value="VACUOLAR PROTEIN SORTING-ASSOCIATED PROTEIN VTA1 HOMOLOG"/>
    <property type="match status" value="1"/>
</dbReference>
<dbReference type="GO" id="GO:0015031">
    <property type="term" value="P:protein transport"/>
    <property type="evidence" value="ECO:0007669"/>
    <property type="project" value="UniProtKB-KW"/>
</dbReference>
<comment type="similarity">
    <text evidence="3">Belongs to the VTA1 family.</text>
</comment>
<keyword evidence="7" id="KW-0653">Protein transport</keyword>
<dbReference type="Gene3D" id="1.25.40.270">
    <property type="entry name" value="Vacuolar protein sorting-associated protein vta1"/>
    <property type="match status" value="1"/>
</dbReference>
<dbReference type="InterPro" id="IPR041212">
    <property type="entry name" value="Vta1_C"/>
</dbReference>
<evidence type="ECO:0000256" key="7">
    <source>
        <dbReference type="ARBA" id="ARBA00022927"/>
    </source>
</evidence>
<dbReference type="GO" id="GO:0005771">
    <property type="term" value="C:multivesicular body"/>
    <property type="evidence" value="ECO:0007669"/>
    <property type="project" value="TreeGrafter"/>
</dbReference>
<dbReference type="InterPro" id="IPR039431">
    <property type="entry name" value="Vta1/CALS_N"/>
</dbReference>
<dbReference type="InterPro" id="IPR044538">
    <property type="entry name" value="Vta1-like"/>
</dbReference>
<evidence type="ECO:0000256" key="8">
    <source>
        <dbReference type="ARBA" id="ARBA00023136"/>
    </source>
</evidence>
<name>A0A9P6HIE0_9AGAM</name>
<keyword evidence="13" id="KW-1185">Reference proteome</keyword>
<organism evidence="12 13">
    <name type="scientific">Thelephora terrestris</name>
    <dbReference type="NCBI Taxonomy" id="56493"/>
    <lineage>
        <taxon>Eukaryota</taxon>
        <taxon>Fungi</taxon>
        <taxon>Dikarya</taxon>
        <taxon>Basidiomycota</taxon>
        <taxon>Agaricomycotina</taxon>
        <taxon>Agaricomycetes</taxon>
        <taxon>Thelephorales</taxon>
        <taxon>Thelephoraceae</taxon>
        <taxon>Thelephora</taxon>
    </lineage>
</organism>
<evidence type="ECO:0000256" key="1">
    <source>
        <dbReference type="ARBA" id="ARBA00004481"/>
    </source>
</evidence>
<feature type="domain" description="Vta1/callose synthase N-terminal" evidence="10">
    <location>
        <begin position="21"/>
        <end position="175"/>
    </location>
</feature>
<protein>
    <submittedName>
        <fullName evidence="12">Vta1 like-domain-containing protein</fullName>
    </submittedName>
</protein>
<evidence type="ECO:0000313" key="12">
    <source>
        <dbReference type="EMBL" id="KAF9786655.1"/>
    </source>
</evidence>
<dbReference type="Proteomes" id="UP000736335">
    <property type="component" value="Unassembled WGS sequence"/>
</dbReference>
<comment type="caution">
    <text evidence="12">The sequence shown here is derived from an EMBL/GenBank/DDBJ whole genome shotgun (WGS) entry which is preliminary data.</text>
</comment>
<proteinExistence type="inferred from homology"/>
<keyword evidence="6" id="KW-0967">Endosome</keyword>
<evidence type="ECO:0000256" key="4">
    <source>
        <dbReference type="ARBA" id="ARBA00022448"/>
    </source>
</evidence>
<dbReference type="AlphaFoldDB" id="A0A9P6HIE0"/>
<feature type="region of interest" description="Disordered" evidence="9">
    <location>
        <begin position="202"/>
        <end position="389"/>
    </location>
</feature>
<feature type="compositionally biased region" description="Pro residues" evidence="9">
    <location>
        <begin position="370"/>
        <end position="385"/>
    </location>
</feature>
<sequence>MSTQPLKNLGLPPVPPELKPILGFLQRADELKVHEPVVAYWALYHAAQVGISARVKDPASRAYLSPLLNLLENLKKEIGPNDLVDNDVAAAAHVENFALKIFEMTDAEDRSGKATRGTAKKFLVSASLLELLQVFGDANVSDSVSCPRTSLPHSINDKIRYAKWKAADIAKAFREGRMPTPGPANQEVQESPVPDISIEAASPEQSLPAGSTSSWPVTPSRFDSDPMNPGSWSTVATPGTADHRTFDFPVSPPTGDPRRATVSGEVEGPPEQHPSPEESLFGDPNIRRPTQPPYEQAPPQQQPQSFEPGSILPSEIVPTHTESYAGALKDTAVDTTPQPPIQSYQQISQPTATPPIPTQQQQFRTIRNVAPPPQPPTAPVPPPQLTPKQIAQAQKHCRYAISALDYEDFERARQDLMDALRIIDG</sequence>
<keyword evidence="8" id="KW-0472">Membrane</keyword>
<evidence type="ECO:0000256" key="9">
    <source>
        <dbReference type="SAM" id="MobiDB-lite"/>
    </source>
</evidence>
<dbReference type="EMBL" id="WIUZ02000005">
    <property type="protein sequence ID" value="KAF9786655.1"/>
    <property type="molecule type" value="Genomic_DNA"/>
</dbReference>